<organism evidence="3 4">
    <name type="scientific">Humisphaera borealis</name>
    <dbReference type="NCBI Taxonomy" id="2807512"/>
    <lineage>
        <taxon>Bacteria</taxon>
        <taxon>Pseudomonadati</taxon>
        <taxon>Planctomycetota</taxon>
        <taxon>Phycisphaerae</taxon>
        <taxon>Tepidisphaerales</taxon>
        <taxon>Tepidisphaeraceae</taxon>
        <taxon>Humisphaera</taxon>
    </lineage>
</organism>
<protein>
    <recommendedName>
        <fullName evidence="5">Calcium-binding protein</fullName>
    </recommendedName>
</protein>
<proteinExistence type="predicted"/>
<name>A0A7M2WTK9_9BACT</name>
<dbReference type="PRINTS" id="PR00313">
    <property type="entry name" value="CABNDNGRPT"/>
</dbReference>
<sequence>MFETLENRKLFAVTASAFHDTLYVWGDNNQNGLSVEKQGTDLVVKKYVGGGHAGYEEFFRVAASDVSYIRMYGYDGADTMTVADNVTEEATLMGGKGGDYLKGGGGMSYLWGHGNFAGDPNHGPTSDDSAADILVSGKGYAVHYGQKGNDSFYTDNTAGSGYDVMNGGDGNDNFNISGSGNTAYAFGEAGNDTFTATQAATQNASFYGGAGYDTVDYSAWTSAVYVSPNGTDYSGLRYGTRRHVIQSDVEAVKGGSAGDYFNGSSGNNTFYGNAGNDTMYGNAGADILLGGAGNDSLYGGSGNDFVNGEAGNDTLYGDSGDDDLFGGTGQDDMHGGSGNDDLYGEADSDWLYGDSGNDTLVGGTGADYLVSHDGVFGNDIIFGDNKDGTGAGSGVWDVAYIDSGWPLPDFTFGVESISF</sequence>
<dbReference type="AlphaFoldDB" id="A0A7M2WTK9"/>
<dbReference type="RefSeq" id="WP_206291787.1">
    <property type="nucleotide sequence ID" value="NZ_CP063458.1"/>
</dbReference>
<dbReference type="PROSITE" id="PS00330">
    <property type="entry name" value="HEMOLYSIN_CALCIUM"/>
    <property type="match status" value="2"/>
</dbReference>
<dbReference type="PANTHER" id="PTHR38340">
    <property type="entry name" value="S-LAYER PROTEIN"/>
    <property type="match status" value="1"/>
</dbReference>
<keyword evidence="2" id="KW-0964">Secreted</keyword>
<evidence type="ECO:0000256" key="2">
    <source>
        <dbReference type="ARBA" id="ARBA00022525"/>
    </source>
</evidence>
<dbReference type="InterPro" id="IPR018511">
    <property type="entry name" value="Hemolysin-typ_Ca-bd_CS"/>
</dbReference>
<dbReference type="Gene3D" id="2.150.10.10">
    <property type="entry name" value="Serralysin-like metalloprotease, C-terminal"/>
    <property type="match status" value="3"/>
</dbReference>
<comment type="subcellular location">
    <subcellularLocation>
        <location evidence="1">Secreted</location>
    </subcellularLocation>
</comment>
<dbReference type="EMBL" id="CP063458">
    <property type="protein sequence ID" value="QOV88783.1"/>
    <property type="molecule type" value="Genomic_DNA"/>
</dbReference>
<dbReference type="Proteomes" id="UP000593765">
    <property type="component" value="Chromosome"/>
</dbReference>
<dbReference type="InterPro" id="IPR050557">
    <property type="entry name" value="RTX_toxin/Mannuronan_C5-epim"/>
</dbReference>
<evidence type="ECO:0000313" key="3">
    <source>
        <dbReference type="EMBL" id="QOV88783.1"/>
    </source>
</evidence>
<dbReference type="SUPFAM" id="SSF51120">
    <property type="entry name" value="beta-Roll"/>
    <property type="match status" value="3"/>
</dbReference>
<dbReference type="GO" id="GO:0005576">
    <property type="term" value="C:extracellular region"/>
    <property type="evidence" value="ECO:0007669"/>
    <property type="project" value="UniProtKB-SubCell"/>
</dbReference>
<evidence type="ECO:0000256" key="1">
    <source>
        <dbReference type="ARBA" id="ARBA00004613"/>
    </source>
</evidence>
<reference evidence="3 4" key="1">
    <citation type="submission" date="2020-10" db="EMBL/GenBank/DDBJ databases">
        <title>Wide distribution of Phycisphaera-like planctomycetes from WD2101 soil group in peatlands and genome analysis of the first cultivated representative.</title>
        <authorList>
            <person name="Dedysh S.N."/>
            <person name="Beletsky A.V."/>
            <person name="Ivanova A."/>
            <person name="Kulichevskaya I.S."/>
            <person name="Suzina N.E."/>
            <person name="Philippov D.A."/>
            <person name="Rakitin A.L."/>
            <person name="Mardanov A.V."/>
            <person name="Ravin N.V."/>
        </authorList>
    </citation>
    <scope>NUCLEOTIDE SEQUENCE [LARGE SCALE GENOMIC DNA]</scope>
    <source>
        <strain evidence="3 4">M1803</strain>
    </source>
</reference>
<dbReference type="GO" id="GO:0005509">
    <property type="term" value="F:calcium ion binding"/>
    <property type="evidence" value="ECO:0007669"/>
    <property type="project" value="InterPro"/>
</dbReference>
<keyword evidence="4" id="KW-1185">Reference proteome</keyword>
<evidence type="ECO:0000313" key="4">
    <source>
        <dbReference type="Proteomes" id="UP000593765"/>
    </source>
</evidence>
<dbReference type="InterPro" id="IPR011049">
    <property type="entry name" value="Serralysin-like_metalloprot_C"/>
</dbReference>
<dbReference type="PANTHER" id="PTHR38340:SF1">
    <property type="entry name" value="S-LAYER PROTEIN"/>
    <property type="match status" value="1"/>
</dbReference>
<dbReference type="KEGG" id="hbs:IPV69_21530"/>
<accession>A0A7M2WTK9</accession>
<dbReference type="Pfam" id="PF00353">
    <property type="entry name" value="HemolysinCabind"/>
    <property type="match status" value="4"/>
</dbReference>
<gene>
    <name evidence="3" type="ORF">IPV69_21530</name>
</gene>
<evidence type="ECO:0008006" key="5">
    <source>
        <dbReference type="Google" id="ProtNLM"/>
    </source>
</evidence>
<dbReference type="InterPro" id="IPR001343">
    <property type="entry name" value="Hemolysn_Ca-bd"/>
</dbReference>